<dbReference type="Proteomes" id="UP000649955">
    <property type="component" value="Unassembled WGS sequence"/>
</dbReference>
<comment type="caution">
    <text evidence="2">The sequence shown here is derived from an EMBL/GenBank/DDBJ whole genome shotgun (WGS) entry which is preliminary data.</text>
</comment>
<evidence type="ECO:0000313" key="3">
    <source>
        <dbReference type="Proteomes" id="UP000649955"/>
    </source>
</evidence>
<organism evidence="2 3">
    <name type="scientific">Amycolatopsis bullii</name>
    <dbReference type="NCBI Taxonomy" id="941987"/>
    <lineage>
        <taxon>Bacteria</taxon>
        <taxon>Bacillati</taxon>
        <taxon>Actinomycetota</taxon>
        <taxon>Actinomycetes</taxon>
        <taxon>Pseudonocardiales</taxon>
        <taxon>Pseudonocardiaceae</taxon>
        <taxon>Amycolatopsis</taxon>
    </lineage>
</organism>
<reference evidence="3" key="1">
    <citation type="journal article" date="2019" name="Int. J. Syst. Evol. Microbiol.">
        <title>The Global Catalogue of Microorganisms (GCM) 10K type strain sequencing project: providing services to taxonomists for standard genome sequencing and annotation.</title>
        <authorList>
            <consortium name="The Broad Institute Genomics Platform"/>
            <consortium name="The Broad Institute Genome Sequencing Center for Infectious Disease"/>
            <person name="Wu L."/>
            <person name="Ma J."/>
        </authorList>
    </citation>
    <scope>NUCLEOTIDE SEQUENCE [LARGE SCALE GENOMIC DNA]</scope>
    <source>
        <strain evidence="3">CGMCC 4.7680</strain>
    </source>
</reference>
<dbReference type="EMBL" id="BNAW01000017">
    <property type="protein sequence ID" value="GHG18864.1"/>
    <property type="molecule type" value="Genomic_DNA"/>
</dbReference>
<proteinExistence type="predicted"/>
<keyword evidence="3" id="KW-1185">Reference proteome</keyword>
<name>A0ABQ3KEW2_9PSEU</name>
<dbReference type="InterPro" id="IPR012338">
    <property type="entry name" value="Beta-lactam/transpept-like"/>
</dbReference>
<dbReference type="Gene3D" id="3.40.710.10">
    <property type="entry name" value="DD-peptidase/beta-lactamase superfamily"/>
    <property type="match status" value="1"/>
</dbReference>
<evidence type="ECO:0008006" key="4">
    <source>
        <dbReference type="Google" id="ProtNLM"/>
    </source>
</evidence>
<dbReference type="SUPFAM" id="SSF56601">
    <property type="entry name" value="beta-lactamase/transpeptidase-like"/>
    <property type="match status" value="1"/>
</dbReference>
<accession>A0ABQ3KEW2</accession>
<feature type="region of interest" description="Disordered" evidence="1">
    <location>
        <begin position="1"/>
        <end position="30"/>
    </location>
</feature>
<sequence length="322" mass="34041">MPEGPGSVPGSGPDRELSHNQARSGEQRTAFPAIQGMRKLSGIFLVGLCLGAIGAVVVTARHSTAAAPQPIAVTEVVTTTSATPTPTPTPEAPATATPTPKVDSAPVTADALDKILREGTVSAVVFDRERAATTVSVRADRGYTSASVVKLLIALSALDQGGPVADVQRMLARSDDELASRFWSAYGGPAIVTRWAKKLGLTGTRPPEDAGRWGDTRITAADVVKIYQYLLDRKVNAILKALGDATERGSDGFRQYFGIPDAAGGQQWMVKQGWSCCRPTRMLHTSGVVGHFIVVVLTEHPAKVDYTTGSKRVTDIVSALLR</sequence>
<feature type="compositionally biased region" description="Low complexity" evidence="1">
    <location>
        <begin position="1"/>
        <end position="12"/>
    </location>
</feature>
<protein>
    <recommendedName>
        <fullName evidence="4">Alanine rich lipoprotein LppW</fullName>
    </recommendedName>
</protein>
<feature type="region of interest" description="Disordered" evidence="1">
    <location>
        <begin position="78"/>
        <end position="105"/>
    </location>
</feature>
<gene>
    <name evidence="2" type="ORF">GCM10017567_41710</name>
</gene>
<evidence type="ECO:0000313" key="2">
    <source>
        <dbReference type="EMBL" id="GHG18864.1"/>
    </source>
</evidence>
<evidence type="ECO:0000256" key="1">
    <source>
        <dbReference type="SAM" id="MobiDB-lite"/>
    </source>
</evidence>